<sequence length="65" mass="6696">MPKQRGARPLAACGFEAGARIVLMRRLGMAAMRMSGAARRSHVAGPAAPTRPLVVLAIDGAPTAD</sequence>
<comment type="caution">
    <text evidence="1">The sequence shown here is derived from an EMBL/GenBank/DDBJ whole genome shotgun (WGS) entry which is preliminary data.</text>
</comment>
<dbReference type="Proteomes" id="UP001181622">
    <property type="component" value="Unassembled WGS sequence"/>
</dbReference>
<evidence type="ECO:0000313" key="2">
    <source>
        <dbReference type="Proteomes" id="UP001181622"/>
    </source>
</evidence>
<keyword evidence="2" id="KW-1185">Reference proteome</keyword>
<accession>A0ABU1DFG0</accession>
<organism evidence="1 2">
    <name type="scientific">Chelatococcus sambhunathii</name>
    <dbReference type="NCBI Taxonomy" id="363953"/>
    <lineage>
        <taxon>Bacteria</taxon>
        <taxon>Pseudomonadati</taxon>
        <taxon>Pseudomonadota</taxon>
        <taxon>Alphaproteobacteria</taxon>
        <taxon>Hyphomicrobiales</taxon>
        <taxon>Chelatococcaceae</taxon>
        <taxon>Chelatococcus</taxon>
    </lineage>
</organism>
<evidence type="ECO:0000313" key="1">
    <source>
        <dbReference type="EMBL" id="MDR4306832.1"/>
    </source>
</evidence>
<proteinExistence type="predicted"/>
<gene>
    <name evidence="1" type="ORF">IHQ68_09400</name>
</gene>
<reference evidence="1" key="1">
    <citation type="submission" date="2020-10" db="EMBL/GenBank/DDBJ databases">
        <authorList>
            <person name="Abbas A."/>
            <person name="Razzaq R."/>
            <person name="Waqas M."/>
            <person name="Abbas N."/>
            <person name="Nielsen T.K."/>
            <person name="Hansen L.H."/>
            <person name="Hussain S."/>
            <person name="Shahid M."/>
        </authorList>
    </citation>
    <scope>NUCLEOTIDE SEQUENCE</scope>
    <source>
        <strain evidence="1">S14</strain>
    </source>
</reference>
<dbReference type="RefSeq" id="WP_309391065.1">
    <property type="nucleotide sequence ID" value="NZ_JADBEO010000016.1"/>
</dbReference>
<dbReference type="EMBL" id="JADBEO010000016">
    <property type="protein sequence ID" value="MDR4306832.1"/>
    <property type="molecule type" value="Genomic_DNA"/>
</dbReference>
<name>A0ABU1DFG0_9HYPH</name>
<protein>
    <submittedName>
        <fullName evidence="1">Uncharacterized protein</fullName>
    </submittedName>
</protein>